<keyword evidence="1" id="KW-0378">Hydrolase</keyword>
<dbReference type="SUPFAM" id="SSF54637">
    <property type="entry name" value="Thioesterase/thiol ester dehydrase-isomerase"/>
    <property type="match status" value="1"/>
</dbReference>
<dbReference type="CDD" id="cd00586">
    <property type="entry name" value="4HBT"/>
    <property type="match status" value="1"/>
</dbReference>
<dbReference type="EC" id="3.1.2.-" evidence="1"/>
<dbReference type="Proteomes" id="UP001240984">
    <property type="component" value="Unassembled WGS sequence"/>
</dbReference>
<dbReference type="GO" id="GO:0016787">
    <property type="term" value="F:hydrolase activity"/>
    <property type="evidence" value="ECO:0007669"/>
    <property type="project" value="UniProtKB-KW"/>
</dbReference>
<protein>
    <submittedName>
        <fullName evidence="1">Acyl-CoA thioester hydrolase</fullName>
        <ecNumber evidence="1">3.1.2.-</ecNumber>
    </submittedName>
</protein>
<dbReference type="RefSeq" id="WP_306836814.1">
    <property type="nucleotide sequence ID" value="NZ_JAUSRA010000001.1"/>
</dbReference>
<comment type="caution">
    <text evidence="1">The sequence shown here is derived from an EMBL/GenBank/DDBJ whole genome shotgun (WGS) entry which is preliminary data.</text>
</comment>
<evidence type="ECO:0000313" key="2">
    <source>
        <dbReference type="Proteomes" id="UP001240984"/>
    </source>
</evidence>
<name>A0ABT9N4V1_9ACTN</name>
<gene>
    <name evidence="1" type="ORF">J2S43_007234</name>
</gene>
<evidence type="ECO:0000313" key="1">
    <source>
        <dbReference type="EMBL" id="MDP9798722.1"/>
    </source>
</evidence>
<dbReference type="InterPro" id="IPR029069">
    <property type="entry name" value="HotDog_dom_sf"/>
</dbReference>
<dbReference type="Gene3D" id="3.10.129.10">
    <property type="entry name" value="Hotdog Thioesterase"/>
    <property type="match status" value="1"/>
</dbReference>
<keyword evidence="2" id="KW-1185">Reference proteome</keyword>
<sequence length="142" mass="15851">MTEEYGFVAPATVHFDDLDALGVLHNARYAVLVERAILEWWDARGWAFAGSGPTKPDVFNVIREYSVTFHVPIAGTGRIGVHFWLEKLGTTSAEYRFRFLSEDGSVVHAEGRRVNVCLDPATMRPTPWSDEARVAGKEITKA</sequence>
<accession>A0ABT9N4V1</accession>
<dbReference type="Pfam" id="PF13279">
    <property type="entry name" value="4HBT_2"/>
    <property type="match status" value="1"/>
</dbReference>
<proteinExistence type="predicted"/>
<reference evidence="1 2" key="1">
    <citation type="submission" date="2023-07" db="EMBL/GenBank/DDBJ databases">
        <title>Sequencing the genomes of 1000 actinobacteria strains.</title>
        <authorList>
            <person name="Klenk H.-P."/>
        </authorList>
    </citation>
    <scope>NUCLEOTIDE SEQUENCE [LARGE SCALE GENOMIC DNA]</scope>
    <source>
        <strain evidence="1 2">DSM 44710</strain>
    </source>
</reference>
<organism evidence="1 2">
    <name type="scientific">Catenuloplanes nepalensis</name>
    <dbReference type="NCBI Taxonomy" id="587533"/>
    <lineage>
        <taxon>Bacteria</taxon>
        <taxon>Bacillati</taxon>
        <taxon>Actinomycetota</taxon>
        <taxon>Actinomycetes</taxon>
        <taxon>Micromonosporales</taxon>
        <taxon>Micromonosporaceae</taxon>
        <taxon>Catenuloplanes</taxon>
    </lineage>
</organism>
<dbReference type="EMBL" id="JAUSRA010000001">
    <property type="protein sequence ID" value="MDP9798722.1"/>
    <property type="molecule type" value="Genomic_DNA"/>
</dbReference>